<dbReference type="Proteomes" id="UP000327013">
    <property type="component" value="Unassembled WGS sequence"/>
</dbReference>
<name>A0A5N6L5D9_9ROSI</name>
<protein>
    <submittedName>
        <fullName evidence="1">Uncharacterized protein</fullName>
    </submittedName>
</protein>
<organism evidence="1 2">
    <name type="scientific">Carpinus fangiana</name>
    <dbReference type="NCBI Taxonomy" id="176857"/>
    <lineage>
        <taxon>Eukaryota</taxon>
        <taxon>Viridiplantae</taxon>
        <taxon>Streptophyta</taxon>
        <taxon>Embryophyta</taxon>
        <taxon>Tracheophyta</taxon>
        <taxon>Spermatophyta</taxon>
        <taxon>Magnoliopsida</taxon>
        <taxon>eudicotyledons</taxon>
        <taxon>Gunneridae</taxon>
        <taxon>Pentapetalae</taxon>
        <taxon>rosids</taxon>
        <taxon>fabids</taxon>
        <taxon>Fagales</taxon>
        <taxon>Betulaceae</taxon>
        <taxon>Carpinus</taxon>
    </lineage>
</organism>
<keyword evidence="2" id="KW-1185">Reference proteome</keyword>
<reference evidence="1 2" key="1">
    <citation type="submission" date="2019-06" db="EMBL/GenBank/DDBJ databases">
        <title>A chromosomal-level reference genome of Carpinus fangiana (Coryloideae, Betulaceae).</title>
        <authorList>
            <person name="Yang X."/>
            <person name="Wang Z."/>
            <person name="Zhang L."/>
            <person name="Hao G."/>
            <person name="Liu J."/>
            <person name="Yang Y."/>
        </authorList>
    </citation>
    <scope>NUCLEOTIDE SEQUENCE [LARGE SCALE GENOMIC DNA]</scope>
    <source>
        <strain evidence="1">Cfa_2016G</strain>
        <tissue evidence="1">Leaf</tissue>
    </source>
</reference>
<accession>A0A5N6L5D9</accession>
<evidence type="ECO:0000313" key="2">
    <source>
        <dbReference type="Proteomes" id="UP000327013"/>
    </source>
</evidence>
<dbReference type="AlphaFoldDB" id="A0A5N6L5D9"/>
<comment type="caution">
    <text evidence="1">The sequence shown here is derived from an EMBL/GenBank/DDBJ whole genome shotgun (WGS) entry which is preliminary data.</text>
</comment>
<dbReference type="EMBL" id="VIBQ01000127">
    <property type="protein sequence ID" value="KAB8921461.1"/>
    <property type="molecule type" value="Genomic_DNA"/>
</dbReference>
<sequence>MLRQMLLLLRHFHHHPVKRQQGLRRQGVLSRLHHHPIKRLRHHYPKRKLLLGDGVPDRRQE</sequence>
<evidence type="ECO:0000313" key="1">
    <source>
        <dbReference type="EMBL" id="KAB8921461.1"/>
    </source>
</evidence>
<proteinExistence type="predicted"/>
<gene>
    <name evidence="1" type="ORF">FH972_026820</name>
</gene>